<feature type="non-terminal residue" evidence="2">
    <location>
        <position position="1"/>
    </location>
</feature>
<evidence type="ECO:0000313" key="2">
    <source>
        <dbReference type="EMBL" id="KFW93465.1"/>
    </source>
</evidence>
<reference evidence="2 3" key="1">
    <citation type="submission" date="2014-04" db="EMBL/GenBank/DDBJ databases">
        <title>Genome evolution of avian class.</title>
        <authorList>
            <person name="Zhang G."/>
            <person name="Li C."/>
        </authorList>
    </citation>
    <scope>NUCLEOTIDE SEQUENCE [LARGE SCALE GENOMIC DNA]</scope>
    <source>
        <strain evidence="2">BGI_N336</strain>
    </source>
</reference>
<organism evidence="2 3">
    <name type="scientific">Phalacrocorax carbo</name>
    <name type="common">Great cormorant</name>
    <name type="synonym">Pelecanus carbo</name>
    <dbReference type="NCBI Taxonomy" id="9209"/>
    <lineage>
        <taxon>Eukaryota</taxon>
        <taxon>Metazoa</taxon>
        <taxon>Chordata</taxon>
        <taxon>Craniata</taxon>
        <taxon>Vertebrata</taxon>
        <taxon>Euteleostomi</taxon>
        <taxon>Archelosauria</taxon>
        <taxon>Archosauria</taxon>
        <taxon>Dinosauria</taxon>
        <taxon>Saurischia</taxon>
        <taxon>Theropoda</taxon>
        <taxon>Coelurosauria</taxon>
        <taxon>Aves</taxon>
        <taxon>Neognathae</taxon>
        <taxon>Neoaves</taxon>
        <taxon>Aequornithes</taxon>
        <taxon>Suliformes</taxon>
        <taxon>Phalacrocoracidae</taxon>
        <taxon>Phalacrocorax</taxon>
    </lineage>
</organism>
<dbReference type="EMBL" id="KL438255">
    <property type="protein sequence ID" value="KFW93465.1"/>
    <property type="molecule type" value="Genomic_DNA"/>
</dbReference>
<name>A0A093R492_PHACA</name>
<feature type="non-terminal residue" evidence="2">
    <location>
        <position position="69"/>
    </location>
</feature>
<evidence type="ECO:0000256" key="1">
    <source>
        <dbReference type="SAM" id="MobiDB-lite"/>
    </source>
</evidence>
<feature type="compositionally biased region" description="Polar residues" evidence="1">
    <location>
        <begin position="53"/>
        <end position="63"/>
    </location>
</feature>
<feature type="region of interest" description="Disordered" evidence="1">
    <location>
        <begin position="46"/>
        <end position="69"/>
    </location>
</feature>
<accession>A0A093R492</accession>
<gene>
    <name evidence="2" type="ORF">N336_12429</name>
</gene>
<keyword evidence="3" id="KW-1185">Reference proteome</keyword>
<evidence type="ECO:0000313" key="3">
    <source>
        <dbReference type="Proteomes" id="UP000053238"/>
    </source>
</evidence>
<dbReference type="Proteomes" id="UP000053238">
    <property type="component" value="Unassembled WGS sequence"/>
</dbReference>
<sequence>LTLEKAAYNIWLLHLHPKGSSRLEGSGGGEGLFATKPGWGPAGRVAWGGGQPGTTCSSAQSQPGEWHLP</sequence>
<dbReference type="AlphaFoldDB" id="A0A093R492"/>
<proteinExistence type="predicted"/>
<protein>
    <submittedName>
        <fullName evidence="2">Uncharacterized protein</fullName>
    </submittedName>
</protein>